<dbReference type="Proteomes" id="UP001165489">
    <property type="component" value="Unassembled WGS sequence"/>
</dbReference>
<evidence type="ECO:0000313" key="2">
    <source>
        <dbReference type="Proteomes" id="UP001165489"/>
    </source>
</evidence>
<accession>A0ABS9V386</accession>
<dbReference type="PANTHER" id="PTHR43224:SF1">
    <property type="entry name" value="AMIDINOTRANSFERASE"/>
    <property type="match status" value="1"/>
</dbReference>
<dbReference type="SUPFAM" id="SSF55909">
    <property type="entry name" value="Pentein"/>
    <property type="match status" value="1"/>
</dbReference>
<gene>
    <name evidence="1" type="ORF">MM239_15800</name>
</gene>
<dbReference type="NCBIfam" id="NF046062">
    <property type="entry name" value="citrull_CtlX"/>
    <property type="match status" value="1"/>
</dbReference>
<evidence type="ECO:0000313" key="1">
    <source>
        <dbReference type="EMBL" id="MCH7410872.1"/>
    </source>
</evidence>
<protein>
    <submittedName>
        <fullName evidence="1">Arginine deiminase-related protein</fullName>
    </submittedName>
</protein>
<dbReference type="EMBL" id="JAKZGP010000049">
    <property type="protein sequence ID" value="MCH7410872.1"/>
    <property type="molecule type" value="Genomic_DNA"/>
</dbReference>
<proteinExistence type="predicted"/>
<name>A0ABS9V386_9BACT</name>
<sequence length="312" mass="35171">MNKAQTTSTILMVRPANFGFNVETAENNFYQQKDARGDSEINQLAQAEFDAFVSLLRANDIEVIVVADTDIPSKSDAIFPNNWFSTHQDGTVILYPMFSKNRRLERRKDIFENLMHEGFKINEVVDLSFFEQDNQFLEGTGSLIFDRVNDIAYACKSIRTQDIPLQYLARLLSYEICDFEATQLIEGTPSPIYHTNVMMHVGSQLAVVCLDSVQHSSEKLKLKETLEQSGKKIIPITAKQKFSFAGNMLEVKNTSGQSFTIMSQTAYDSLSKAQKNSILKYTKIITPDIPTIEKIGGGSARCMMAEIFLPKD</sequence>
<dbReference type="RefSeq" id="WP_241349228.1">
    <property type="nucleotide sequence ID" value="NZ_JAKZGP010000049.1"/>
</dbReference>
<reference evidence="1" key="1">
    <citation type="submission" date="2022-03" db="EMBL/GenBank/DDBJ databases">
        <title>De novo assembled genomes of Belliella spp. (Cyclobacteriaceae) strains.</title>
        <authorList>
            <person name="Szabo A."/>
            <person name="Korponai K."/>
            <person name="Felfoldi T."/>
        </authorList>
    </citation>
    <scope>NUCLEOTIDE SEQUENCE</scope>
    <source>
        <strain evidence="1">DSM 111904</strain>
    </source>
</reference>
<dbReference type="PANTHER" id="PTHR43224">
    <property type="entry name" value="AMIDINOTRANSFERASE"/>
    <property type="match status" value="1"/>
</dbReference>
<organism evidence="1 2">
    <name type="scientific">Belliella filtrata</name>
    <dbReference type="NCBI Taxonomy" id="2923435"/>
    <lineage>
        <taxon>Bacteria</taxon>
        <taxon>Pseudomonadati</taxon>
        <taxon>Bacteroidota</taxon>
        <taxon>Cytophagia</taxon>
        <taxon>Cytophagales</taxon>
        <taxon>Cyclobacteriaceae</taxon>
        <taxon>Belliella</taxon>
    </lineage>
</organism>
<keyword evidence="2" id="KW-1185">Reference proteome</keyword>
<dbReference type="Pfam" id="PF19420">
    <property type="entry name" value="DDAH_eukar"/>
    <property type="match status" value="1"/>
</dbReference>
<dbReference type="PIRSF" id="PIRSF028188">
    <property type="entry name" value="Amdntrnsf_FN0238"/>
    <property type="match status" value="1"/>
</dbReference>
<comment type="caution">
    <text evidence="1">The sequence shown here is derived from an EMBL/GenBank/DDBJ whole genome shotgun (WGS) entry which is preliminary data.</text>
</comment>
<dbReference type="InterPro" id="IPR014541">
    <property type="entry name" value="Amdntrnsf_FN0238"/>
</dbReference>
<dbReference type="Gene3D" id="3.75.10.10">
    <property type="entry name" value="L-arginine/glycine Amidinotransferase, Chain A"/>
    <property type="match status" value="1"/>
</dbReference>